<dbReference type="AlphaFoldDB" id="A0A0R0G3X0"/>
<keyword evidence="3" id="KW-1185">Reference proteome</keyword>
<proteinExistence type="predicted"/>
<protein>
    <submittedName>
        <fullName evidence="1 2">Uncharacterized protein</fullName>
    </submittedName>
</protein>
<reference evidence="2" key="2">
    <citation type="submission" date="2018-02" db="UniProtKB">
        <authorList>
            <consortium name="EnsemblPlants"/>
        </authorList>
    </citation>
    <scope>IDENTIFICATION</scope>
    <source>
        <strain evidence="2">Williams 82</strain>
    </source>
</reference>
<dbReference type="EnsemblPlants" id="KRH09589">
    <property type="protein sequence ID" value="KRH09589"/>
    <property type="gene ID" value="GLYMA_15G000500"/>
</dbReference>
<gene>
    <name evidence="1" type="ORF">GLYMA_15G000500</name>
</gene>
<dbReference type="EMBL" id="CM000848">
    <property type="protein sequence ID" value="KRH09589.1"/>
    <property type="molecule type" value="Genomic_DNA"/>
</dbReference>
<reference evidence="1" key="3">
    <citation type="submission" date="2018-07" db="EMBL/GenBank/DDBJ databases">
        <title>WGS assembly of Glycine max.</title>
        <authorList>
            <person name="Schmutz J."/>
            <person name="Cannon S."/>
            <person name="Schlueter J."/>
            <person name="Ma J."/>
            <person name="Mitros T."/>
            <person name="Nelson W."/>
            <person name="Hyten D."/>
            <person name="Song Q."/>
            <person name="Thelen J."/>
            <person name="Cheng J."/>
            <person name="Xu D."/>
            <person name="Hellsten U."/>
            <person name="May G."/>
            <person name="Yu Y."/>
            <person name="Sakurai T."/>
            <person name="Umezawa T."/>
            <person name="Bhattacharyya M."/>
            <person name="Sandhu D."/>
            <person name="Valliyodan B."/>
            <person name="Lindquist E."/>
            <person name="Peto M."/>
            <person name="Grant D."/>
            <person name="Shu S."/>
            <person name="Goodstein D."/>
            <person name="Barry K."/>
            <person name="Futrell-Griggs M."/>
            <person name="Abernathy B."/>
            <person name="Du J."/>
            <person name="Tian Z."/>
            <person name="Zhu L."/>
            <person name="Gill N."/>
            <person name="Joshi T."/>
            <person name="Libault M."/>
            <person name="Sethuraman A."/>
            <person name="Zhang X."/>
            <person name="Shinozaki K."/>
            <person name="Nguyen H."/>
            <person name="Wing R."/>
            <person name="Cregan P."/>
            <person name="Specht J."/>
            <person name="Grimwood J."/>
            <person name="Rokhsar D."/>
            <person name="Stacey G."/>
            <person name="Shoemaker R."/>
            <person name="Jackson S."/>
        </authorList>
    </citation>
    <scope>NUCLEOTIDE SEQUENCE</scope>
    <source>
        <tissue evidence="1">Callus</tissue>
    </source>
</reference>
<dbReference type="InParanoid" id="A0A0R0G3X0"/>
<dbReference type="Proteomes" id="UP000008827">
    <property type="component" value="Chromosome 15"/>
</dbReference>
<dbReference type="Gramene" id="KRH09589">
    <property type="protein sequence ID" value="KRH09589"/>
    <property type="gene ID" value="GLYMA_15G000500"/>
</dbReference>
<name>A0A0R0G3X0_SOYBN</name>
<accession>A0A0R0G3X0</accession>
<evidence type="ECO:0000313" key="3">
    <source>
        <dbReference type="Proteomes" id="UP000008827"/>
    </source>
</evidence>
<reference evidence="1 2" key="1">
    <citation type="journal article" date="2010" name="Nature">
        <title>Genome sequence of the palaeopolyploid soybean.</title>
        <authorList>
            <person name="Schmutz J."/>
            <person name="Cannon S.B."/>
            <person name="Schlueter J."/>
            <person name="Ma J."/>
            <person name="Mitros T."/>
            <person name="Nelson W."/>
            <person name="Hyten D.L."/>
            <person name="Song Q."/>
            <person name="Thelen J.J."/>
            <person name="Cheng J."/>
            <person name="Xu D."/>
            <person name="Hellsten U."/>
            <person name="May G.D."/>
            <person name="Yu Y."/>
            <person name="Sakurai T."/>
            <person name="Umezawa T."/>
            <person name="Bhattacharyya M.K."/>
            <person name="Sandhu D."/>
            <person name="Valliyodan B."/>
            <person name="Lindquist E."/>
            <person name="Peto M."/>
            <person name="Grant D."/>
            <person name="Shu S."/>
            <person name="Goodstein D."/>
            <person name="Barry K."/>
            <person name="Futrell-Griggs M."/>
            <person name="Abernathy B."/>
            <person name="Du J."/>
            <person name="Tian Z."/>
            <person name="Zhu L."/>
            <person name="Gill N."/>
            <person name="Joshi T."/>
            <person name="Libault M."/>
            <person name="Sethuraman A."/>
            <person name="Zhang X.-C."/>
            <person name="Shinozaki K."/>
            <person name="Nguyen H.T."/>
            <person name="Wing R.A."/>
            <person name="Cregan P."/>
            <person name="Specht J."/>
            <person name="Grimwood J."/>
            <person name="Rokhsar D."/>
            <person name="Stacey G."/>
            <person name="Shoemaker R.C."/>
            <person name="Jackson S.A."/>
        </authorList>
    </citation>
    <scope>NUCLEOTIDE SEQUENCE [LARGE SCALE GENOMIC DNA]</scope>
    <source>
        <strain evidence="2">cv. Williams 82</strain>
        <tissue evidence="1">Callus</tissue>
    </source>
</reference>
<sequence length="56" mass="6637">MAYMGLQYRNGIVFNDAVLAFENILVRFRTLTWLKVRVRGFPCSFFEWVNSLGLYL</sequence>
<organism evidence="1">
    <name type="scientific">Glycine max</name>
    <name type="common">Soybean</name>
    <name type="synonym">Glycine hispida</name>
    <dbReference type="NCBI Taxonomy" id="3847"/>
    <lineage>
        <taxon>Eukaryota</taxon>
        <taxon>Viridiplantae</taxon>
        <taxon>Streptophyta</taxon>
        <taxon>Embryophyta</taxon>
        <taxon>Tracheophyta</taxon>
        <taxon>Spermatophyta</taxon>
        <taxon>Magnoliopsida</taxon>
        <taxon>eudicotyledons</taxon>
        <taxon>Gunneridae</taxon>
        <taxon>Pentapetalae</taxon>
        <taxon>rosids</taxon>
        <taxon>fabids</taxon>
        <taxon>Fabales</taxon>
        <taxon>Fabaceae</taxon>
        <taxon>Papilionoideae</taxon>
        <taxon>50 kb inversion clade</taxon>
        <taxon>NPAAA clade</taxon>
        <taxon>indigoferoid/millettioid clade</taxon>
        <taxon>Phaseoleae</taxon>
        <taxon>Glycine</taxon>
        <taxon>Glycine subgen. Soja</taxon>
    </lineage>
</organism>
<evidence type="ECO:0000313" key="2">
    <source>
        <dbReference type="EnsemblPlants" id="KRH09589"/>
    </source>
</evidence>
<evidence type="ECO:0000313" key="1">
    <source>
        <dbReference type="EMBL" id="KRH09589.1"/>
    </source>
</evidence>